<feature type="region of interest" description="Disordered" evidence="1">
    <location>
        <begin position="1"/>
        <end position="43"/>
    </location>
</feature>
<proteinExistence type="predicted"/>
<organism evidence="2 3">
    <name type="scientific">Camelus ferus</name>
    <name type="common">Wild bactrian camel</name>
    <name type="synonym">Camelus bactrianus ferus</name>
    <dbReference type="NCBI Taxonomy" id="419612"/>
    <lineage>
        <taxon>Eukaryota</taxon>
        <taxon>Metazoa</taxon>
        <taxon>Chordata</taxon>
        <taxon>Craniata</taxon>
        <taxon>Vertebrata</taxon>
        <taxon>Euteleostomi</taxon>
        <taxon>Mammalia</taxon>
        <taxon>Eutheria</taxon>
        <taxon>Laurasiatheria</taxon>
        <taxon>Artiodactyla</taxon>
        <taxon>Tylopoda</taxon>
        <taxon>Camelidae</taxon>
        <taxon>Camelus</taxon>
    </lineage>
</organism>
<feature type="compositionally biased region" description="Low complexity" evidence="1">
    <location>
        <begin position="71"/>
        <end position="80"/>
    </location>
</feature>
<dbReference type="Proteomes" id="UP000694856">
    <property type="component" value="Chromosome 4"/>
</dbReference>
<feature type="compositionally biased region" description="Low complexity" evidence="1">
    <location>
        <begin position="9"/>
        <end position="19"/>
    </location>
</feature>
<sequence>MTPPGQPAGGARVRGGNRVSWFPGRPSPTCFKPRQLERARTGPRRCCCAPAKLAGIKSTSGEGGGERESKPPTAAGARLPGPAPRREFPRILRGGQGGGASPKWTRGRRPRAALSTATAAWAAGTPWGISAREHFLLLASPPGTRKHEASGALLDLPRLCFGPGCAEPLRRLNAVGSRKPKALATRLVSPGTKPEVVAADLWAVTSSPSEQLARRFSIEVMRIRLVPRALQGPSPLSVPRRGVGGAIARRECLRATPKQEALLFQEHAEKIIDRMCLPALSAGLRPEEPLSPGHTELPPVAFRRLLGLDRAVLAPRPPRPQRALAVTVNWAFSEFLCGFSRPRGGLLLASLNCFSRPENPQKLHWQKEPSWHGVTAKASSSERVSFP</sequence>
<reference evidence="3" key="1">
    <citation type="submission" date="2025-08" db="UniProtKB">
        <authorList>
            <consortium name="RefSeq"/>
        </authorList>
    </citation>
    <scope>IDENTIFICATION</scope>
    <source>
        <tissue evidence="3">Ear skin</tissue>
    </source>
</reference>
<dbReference type="GeneID" id="116663365"/>
<gene>
    <name evidence="3" type="primary">LOC116663365</name>
</gene>
<name>A0A8B8SY95_CAMFR</name>
<dbReference type="AlphaFoldDB" id="A0A8B8SY95"/>
<accession>A0A8B8SY95</accession>
<dbReference type="RefSeq" id="XP_032335011.1">
    <property type="nucleotide sequence ID" value="XM_032479120.1"/>
</dbReference>
<evidence type="ECO:0000313" key="2">
    <source>
        <dbReference type="Proteomes" id="UP000694856"/>
    </source>
</evidence>
<protein>
    <submittedName>
        <fullName evidence="3">Uncharacterized protein LOC116663365</fullName>
    </submittedName>
</protein>
<evidence type="ECO:0000313" key="3">
    <source>
        <dbReference type="RefSeq" id="XP_032335011.1"/>
    </source>
</evidence>
<keyword evidence="2" id="KW-1185">Reference proteome</keyword>
<feature type="region of interest" description="Disordered" evidence="1">
    <location>
        <begin position="55"/>
        <end position="108"/>
    </location>
</feature>
<dbReference type="KEGG" id="cfr:116663365"/>
<evidence type="ECO:0000256" key="1">
    <source>
        <dbReference type="SAM" id="MobiDB-lite"/>
    </source>
</evidence>